<keyword evidence="1" id="KW-0732">Signal</keyword>
<evidence type="ECO:0000313" key="3">
    <source>
        <dbReference type="Proteomes" id="UP000445000"/>
    </source>
</evidence>
<comment type="caution">
    <text evidence="2">The sequence shown here is derived from an EMBL/GenBank/DDBJ whole genome shotgun (WGS) entry which is preliminary data.</text>
</comment>
<proteinExistence type="predicted"/>
<organism evidence="2 3">
    <name type="scientific">Steroidobacter agaridevorans</name>
    <dbReference type="NCBI Taxonomy" id="2695856"/>
    <lineage>
        <taxon>Bacteria</taxon>
        <taxon>Pseudomonadati</taxon>
        <taxon>Pseudomonadota</taxon>
        <taxon>Gammaproteobacteria</taxon>
        <taxon>Steroidobacterales</taxon>
        <taxon>Steroidobacteraceae</taxon>
        <taxon>Steroidobacter</taxon>
    </lineage>
</organism>
<reference evidence="3" key="1">
    <citation type="submission" date="2020-01" db="EMBL/GenBank/DDBJ databases">
        <title>'Steroidobacter agaridevorans' sp. nov., agar-degrading bacteria isolated from rhizosphere soils.</title>
        <authorList>
            <person name="Ikenaga M."/>
            <person name="Kataoka M."/>
            <person name="Murouchi A."/>
            <person name="Katsuragi S."/>
            <person name="Sakai M."/>
        </authorList>
    </citation>
    <scope>NUCLEOTIDE SEQUENCE [LARGE SCALE GENOMIC DNA]</scope>
    <source>
        <strain evidence="3">YU21-B</strain>
    </source>
</reference>
<evidence type="ECO:0000313" key="2">
    <source>
        <dbReference type="EMBL" id="GFE78591.1"/>
    </source>
</evidence>
<keyword evidence="3" id="KW-1185">Reference proteome</keyword>
<sequence>MKHFLLATAVAVLIGSISTPATSATYTAVVSQLQPNHETMDCIFFRLSGVTDISPASPGDWFAIPRNSDGAMETFAVLLASRTKANMPVTVYTTSAMACGYAQAVSVIM</sequence>
<dbReference type="RefSeq" id="WP_161810469.1">
    <property type="nucleotide sequence ID" value="NZ_BLJN01000001.1"/>
</dbReference>
<evidence type="ECO:0000256" key="1">
    <source>
        <dbReference type="SAM" id="SignalP"/>
    </source>
</evidence>
<feature type="chain" id="PRO_5032464890" evidence="1">
    <location>
        <begin position="24"/>
        <end position="109"/>
    </location>
</feature>
<dbReference type="Proteomes" id="UP000445000">
    <property type="component" value="Unassembled WGS sequence"/>
</dbReference>
<name>A0A829Y6F9_9GAMM</name>
<feature type="signal peptide" evidence="1">
    <location>
        <begin position="1"/>
        <end position="23"/>
    </location>
</feature>
<protein>
    <submittedName>
        <fullName evidence="2">Uncharacterized protein</fullName>
    </submittedName>
</protein>
<accession>A0A829Y6F9</accession>
<gene>
    <name evidence="2" type="ORF">GCM10011487_05910</name>
</gene>
<dbReference type="AlphaFoldDB" id="A0A829Y6F9"/>
<dbReference type="EMBL" id="BLJN01000001">
    <property type="protein sequence ID" value="GFE78591.1"/>
    <property type="molecule type" value="Genomic_DNA"/>
</dbReference>